<dbReference type="InterPro" id="IPR036638">
    <property type="entry name" value="HLH_DNA-bd_sf"/>
</dbReference>
<dbReference type="AlphaFoldDB" id="A0A0L0MXY4"/>
<proteinExistence type="predicted"/>
<evidence type="ECO:0000313" key="3">
    <source>
        <dbReference type="Proteomes" id="UP000036947"/>
    </source>
</evidence>
<comment type="caution">
    <text evidence="2">The sequence shown here is derived from an EMBL/GenBank/DDBJ whole genome shotgun (WGS) entry which is preliminary data.</text>
</comment>
<evidence type="ECO:0000256" key="1">
    <source>
        <dbReference type="SAM" id="MobiDB-lite"/>
    </source>
</evidence>
<dbReference type="SUPFAM" id="SSF47459">
    <property type="entry name" value="HLH, helix-loop-helix DNA-binding domain"/>
    <property type="match status" value="1"/>
</dbReference>
<dbReference type="OrthoDB" id="8964853at2759"/>
<accession>A0A0L0MXY4</accession>
<dbReference type="CDD" id="cd00083">
    <property type="entry name" value="bHLH_SF"/>
    <property type="match status" value="1"/>
</dbReference>
<reference evidence="2 3" key="1">
    <citation type="journal article" date="2015" name="BMC Genomics">
        <title>The genome of the truffle-parasite Tolypocladium ophioglossoides and the evolution of antifungal peptaibiotics.</title>
        <authorList>
            <person name="Quandt C.A."/>
            <person name="Bushley K.E."/>
            <person name="Spatafora J.W."/>
        </authorList>
    </citation>
    <scope>NUCLEOTIDE SEQUENCE [LARGE SCALE GENOMIC DNA]</scope>
    <source>
        <strain evidence="2 3">CBS 100239</strain>
    </source>
</reference>
<organism evidence="2 3">
    <name type="scientific">Tolypocladium ophioglossoides (strain CBS 100239)</name>
    <name type="common">Snaketongue truffleclub</name>
    <name type="synonym">Elaphocordyceps ophioglossoides</name>
    <dbReference type="NCBI Taxonomy" id="1163406"/>
    <lineage>
        <taxon>Eukaryota</taxon>
        <taxon>Fungi</taxon>
        <taxon>Dikarya</taxon>
        <taxon>Ascomycota</taxon>
        <taxon>Pezizomycotina</taxon>
        <taxon>Sordariomycetes</taxon>
        <taxon>Hypocreomycetidae</taxon>
        <taxon>Hypocreales</taxon>
        <taxon>Ophiocordycipitaceae</taxon>
        <taxon>Tolypocladium</taxon>
    </lineage>
</organism>
<gene>
    <name evidence="2" type="ORF">TOPH_08615</name>
</gene>
<protein>
    <recommendedName>
        <fullName evidence="4">BHLH domain-containing protein</fullName>
    </recommendedName>
</protein>
<dbReference type="GO" id="GO:0046983">
    <property type="term" value="F:protein dimerization activity"/>
    <property type="evidence" value="ECO:0007669"/>
    <property type="project" value="InterPro"/>
</dbReference>
<dbReference type="EMBL" id="LFRF01000049">
    <property type="protein sequence ID" value="KND86763.1"/>
    <property type="molecule type" value="Genomic_DNA"/>
</dbReference>
<dbReference type="STRING" id="1163406.A0A0L0MXY4"/>
<keyword evidence="3" id="KW-1185">Reference proteome</keyword>
<feature type="region of interest" description="Disordered" evidence="1">
    <location>
        <begin position="1"/>
        <end position="40"/>
    </location>
</feature>
<sequence length="284" mass="30746">MSSSGELSPPDRRQSSGGGPQSSGPSGKKKRVRNWTEDDRAVHRVFERSRREAFKERLQASLTLASLVPSLRGLEPNRLSKHVVINESIALLQTKQQKATGSPETVDALLAEREELLAELNTWRASAGLDARQARVLPTSIDVSESSGALALAIPEDRANDANRVPQGSDEQTLMEEDPVPFGAGDIESAFGLMTLPVQPDVSTMGIGPIDPSWNQSTAEFPEPDIEPNFHDLLPSQAMSQPPITDTYELPLPDLVQPDPYDNNADIGMVSSLGFTGATHLYIA</sequence>
<name>A0A0L0MXY4_TOLOC</name>
<evidence type="ECO:0008006" key="4">
    <source>
        <dbReference type="Google" id="ProtNLM"/>
    </source>
</evidence>
<dbReference type="Gene3D" id="4.10.280.10">
    <property type="entry name" value="Helix-loop-helix DNA-binding domain"/>
    <property type="match status" value="1"/>
</dbReference>
<dbReference type="Proteomes" id="UP000036947">
    <property type="component" value="Unassembled WGS sequence"/>
</dbReference>
<evidence type="ECO:0000313" key="2">
    <source>
        <dbReference type="EMBL" id="KND86763.1"/>
    </source>
</evidence>